<feature type="compositionally biased region" description="Basic and acidic residues" evidence="1">
    <location>
        <begin position="516"/>
        <end position="552"/>
    </location>
</feature>
<name>A0A176W3F7_MARPO</name>
<evidence type="ECO:0000313" key="4">
    <source>
        <dbReference type="Proteomes" id="UP000077202"/>
    </source>
</evidence>
<feature type="compositionally biased region" description="Basic and acidic residues" evidence="1">
    <location>
        <begin position="1142"/>
        <end position="1151"/>
    </location>
</feature>
<dbReference type="Proteomes" id="UP000077202">
    <property type="component" value="Unassembled WGS sequence"/>
</dbReference>
<feature type="compositionally biased region" description="Basic and acidic residues" evidence="1">
    <location>
        <begin position="591"/>
        <end position="600"/>
    </location>
</feature>
<evidence type="ECO:0000313" key="3">
    <source>
        <dbReference type="EMBL" id="OAE27005.1"/>
    </source>
</evidence>
<accession>A0A176W3F7</accession>
<dbReference type="SUPFAM" id="SSF49599">
    <property type="entry name" value="TRAF domain-like"/>
    <property type="match status" value="1"/>
</dbReference>
<dbReference type="CDD" id="cd00121">
    <property type="entry name" value="MATH"/>
    <property type="match status" value="1"/>
</dbReference>
<feature type="compositionally biased region" description="Basic and acidic residues" evidence="1">
    <location>
        <begin position="488"/>
        <end position="501"/>
    </location>
</feature>
<feature type="region of interest" description="Disordered" evidence="1">
    <location>
        <begin position="32"/>
        <end position="65"/>
    </location>
</feature>
<dbReference type="Gene3D" id="2.60.210.10">
    <property type="entry name" value="Apoptosis, Tumor Necrosis Factor Receptor Associated Protein 2, Chain A"/>
    <property type="match status" value="1"/>
</dbReference>
<dbReference type="PANTHER" id="PTHR47477">
    <property type="entry name" value="TNF RECEPTOR-ASSOCIATED FACTOR HOMOLOG 1A"/>
    <property type="match status" value="1"/>
</dbReference>
<dbReference type="Pfam" id="PF22486">
    <property type="entry name" value="MATH_2"/>
    <property type="match status" value="1"/>
</dbReference>
<feature type="domain" description="MATH" evidence="2">
    <location>
        <begin position="72"/>
        <end position="194"/>
    </location>
</feature>
<dbReference type="PANTHER" id="PTHR47477:SF8">
    <property type="entry name" value="TNF RECEPTOR-ASSOCIATED FACTOR HOMOLOG 1A"/>
    <property type="match status" value="1"/>
</dbReference>
<comment type="caution">
    <text evidence="3">The sequence shown here is derived from an EMBL/GenBank/DDBJ whole genome shotgun (WGS) entry which is preliminary data.</text>
</comment>
<feature type="region of interest" description="Disordered" evidence="1">
    <location>
        <begin position="619"/>
        <end position="647"/>
    </location>
</feature>
<proteinExistence type="predicted"/>
<feature type="region of interest" description="Disordered" evidence="1">
    <location>
        <begin position="777"/>
        <end position="796"/>
    </location>
</feature>
<feature type="compositionally biased region" description="Low complexity" evidence="1">
    <location>
        <begin position="855"/>
        <end position="873"/>
    </location>
</feature>
<feature type="compositionally biased region" description="Polar residues" evidence="1">
    <location>
        <begin position="1086"/>
        <end position="1103"/>
    </location>
</feature>
<dbReference type="PROSITE" id="PS50144">
    <property type="entry name" value="MATH"/>
    <property type="match status" value="1"/>
</dbReference>
<gene>
    <name evidence="3" type="ORF">AXG93_1774s1150</name>
</gene>
<reference evidence="3" key="1">
    <citation type="submission" date="2016-03" db="EMBL/GenBank/DDBJ databases">
        <title>Mechanisms controlling the formation of the plant cell surface in tip-growing cells are functionally conserved among land plants.</title>
        <authorList>
            <person name="Honkanen S."/>
            <person name="Jones V.A."/>
            <person name="Morieri G."/>
            <person name="Champion C."/>
            <person name="Hetherington A.J."/>
            <person name="Kelly S."/>
            <person name="Saint-Marcoux D."/>
            <person name="Proust H."/>
            <person name="Prescott H."/>
            <person name="Dolan L."/>
        </authorList>
    </citation>
    <scope>NUCLEOTIDE SEQUENCE [LARGE SCALE GENOMIC DNA]</scope>
    <source>
        <tissue evidence="3">Whole gametophyte</tissue>
    </source>
</reference>
<feature type="region of interest" description="Disordered" evidence="1">
    <location>
        <begin position="841"/>
        <end position="877"/>
    </location>
</feature>
<dbReference type="InterPro" id="IPR008974">
    <property type="entry name" value="TRAF-like"/>
</dbReference>
<feature type="compositionally biased region" description="Polar residues" evidence="1">
    <location>
        <begin position="961"/>
        <end position="980"/>
    </location>
</feature>
<feature type="region of interest" description="Disordered" evidence="1">
    <location>
        <begin position="1269"/>
        <end position="1323"/>
    </location>
</feature>
<dbReference type="SMART" id="SM00061">
    <property type="entry name" value="MATH"/>
    <property type="match status" value="1"/>
</dbReference>
<feature type="region of interest" description="Disordered" evidence="1">
    <location>
        <begin position="1082"/>
        <end position="1126"/>
    </location>
</feature>
<feature type="compositionally biased region" description="Basic and acidic residues" evidence="1">
    <location>
        <begin position="1283"/>
        <end position="1297"/>
    </location>
</feature>
<feature type="compositionally biased region" description="Basic and acidic residues" evidence="1">
    <location>
        <begin position="408"/>
        <end position="432"/>
    </location>
</feature>
<protein>
    <recommendedName>
        <fullName evidence="2">MATH domain-containing protein</fullName>
    </recommendedName>
</protein>
<feature type="region of interest" description="Disordered" evidence="1">
    <location>
        <begin position="405"/>
        <end position="432"/>
    </location>
</feature>
<organism evidence="3 4">
    <name type="scientific">Marchantia polymorpha subsp. ruderalis</name>
    <dbReference type="NCBI Taxonomy" id="1480154"/>
    <lineage>
        <taxon>Eukaryota</taxon>
        <taxon>Viridiplantae</taxon>
        <taxon>Streptophyta</taxon>
        <taxon>Embryophyta</taxon>
        <taxon>Marchantiophyta</taxon>
        <taxon>Marchantiopsida</taxon>
        <taxon>Marchantiidae</taxon>
        <taxon>Marchantiales</taxon>
        <taxon>Marchantiaceae</taxon>
        <taxon>Marchantia</taxon>
    </lineage>
</organism>
<sequence length="1394" mass="152195">MACHSRGESGGAVPFDVSHSAKLHLSDSVAEWRSREQLEPSPPSTSPAYWDSDEEDDLNPSSIIGPKPSDLYGKFTWKIENFSEISKRELRSNVFEVGGYKWYILVYPQGCDVCNHLSLFLCVADYDKLLPGWSHFAQFTIAVVNKDPKKSKYSDTLHRFCKKEHDWGWKKFMELSKVLDGFTVADTLVIKAQVQVISMLACALVALFVRDDDYKATASNFVFCAGYCGLSRSLQSILVSLKENVKSLMENPHRPFRCLDCQYRRELVRVYLTNVEGICRRFVEEKREKLGKLIEDTPRWTSFRAFWSAVEEGARRRLAREKTDVILKAVVKRFFNEKEVTSTLVMDALYSGCKALDYRSRNKKGKINGVEMEETINPVVWVEKDAFVLAGDVLTLLERAVSESLPPYKDDKGPQNRTKDVGSGDDFGKDSVERDERRLTELGRRTVEMFVLAHLYTNRVEVAYREAVALKRQEELIREEEAAGQAETELRAKREAAEKEKRSKKKQAKQRRKDRKEKDKEAEEKKVRLEQEQRQRRDISSRISKDRLHQERVLSPLVSTEAVEDEDNHPGLDPTDDVVGTLGPATEDGDTDHASWEREGSYVPNGMEAGFSGAMLEEATRNRRGSRKQQMTLDDSSSTCSSDSLPSVRASMNESFVSRPILPEQSVLPRRVGNRIDSDNYDNDGQYIEADGMLRAAGPDTNGPGEPSSSSSSVGVDTETVILSLKDRVLWLEQRLFEKEEEVVLLQEQLSLFQHQMGLDRPSAVVAEANDLLRGVRSVDESRGETSTSFPQSDAGDCLDLDKGIAMLGLGRVNGHLGASNGVAAFSSSYQSSVGRSENVNSSYASASLKPEPPKSSNAPSRSRSVDSSRPPRILTPSITGFSMSVVRPSGVIEESSLPHSIPSTGAAMGASISRPSSAPGLGSGTRPSIPVASSPHPAQPLARSMSAGTGRLVAGGEPSSVPTMNGGATQATPVTPSYKNATIGKTRSVPIAGSPTHPSTTVQNSTSSASTFGSGVPATSSVSNIPCQIFANIVAAPTSSAALSSSPPLTPSPKMRALPNQHATLVSNGSKRDGGLFIPPVSPLPHSSGSETGSINQISRENSVGGGSSSGHTSMGITFGTVTPELLPDDQLDLTAATEHSQQEEREHYQRFQQEQQQQSSQVSLSGHSTAQHRLHHQHLQASCPDVNGRVSMASLRQTSSLDLAVESLHNGSVLSEEFPHLDIINDLLDEDPNFGMALKILQHPGSSSFNRPLSLSGHNSLHKLNYGQLTSDRSNGVGMDGGDRSRGGDSNDDRQSSNGLRDNARMGGPFQHSSLGRLHSQHGGVLDGVSHFWPIGSSSMPTGNNSSNGRSGLDQHVGYSLVQGHHHLNVPDCPGFSLGRNGYTVYTPQQQP</sequence>
<evidence type="ECO:0000259" key="2">
    <source>
        <dbReference type="PROSITE" id="PS50144"/>
    </source>
</evidence>
<feature type="compositionally biased region" description="Low complexity" evidence="1">
    <location>
        <begin position="632"/>
        <end position="647"/>
    </location>
</feature>
<feature type="compositionally biased region" description="Low complexity" evidence="1">
    <location>
        <begin position="1152"/>
        <end position="1163"/>
    </location>
</feature>
<dbReference type="EMBL" id="LVLJ01002001">
    <property type="protein sequence ID" value="OAE27005.1"/>
    <property type="molecule type" value="Genomic_DNA"/>
</dbReference>
<evidence type="ECO:0000256" key="1">
    <source>
        <dbReference type="SAM" id="MobiDB-lite"/>
    </source>
</evidence>
<feature type="region of interest" description="Disordered" evidence="1">
    <location>
        <begin position="1139"/>
        <end position="1181"/>
    </location>
</feature>
<dbReference type="InterPro" id="IPR002083">
    <property type="entry name" value="MATH/TRAF_dom"/>
</dbReference>
<keyword evidence="4" id="KW-1185">Reference proteome</keyword>
<feature type="region of interest" description="Disordered" evidence="1">
    <location>
        <begin position="479"/>
        <end position="603"/>
    </location>
</feature>
<feature type="region of interest" description="Disordered" evidence="1">
    <location>
        <begin position="990"/>
        <end position="1009"/>
    </location>
</feature>
<feature type="compositionally biased region" description="Basic residues" evidence="1">
    <location>
        <begin position="502"/>
        <end position="515"/>
    </location>
</feature>
<feature type="region of interest" description="Disordered" evidence="1">
    <location>
        <begin position="694"/>
        <end position="715"/>
    </location>
</feature>
<feature type="compositionally biased region" description="Polar residues" evidence="1">
    <location>
        <begin position="997"/>
        <end position="1009"/>
    </location>
</feature>
<feature type="region of interest" description="Disordered" evidence="1">
    <location>
        <begin position="897"/>
        <end position="980"/>
    </location>
</feature>
<dbReference type="InterPro" id="IPR055327">
    <property type="entry name" value="TRAF1A/B"/>
</dbReference>